<comment type="cofactor">
    <cofactor evidence="1">
        <name>Zn(2+)</name>
        <dbReference type="ChEBI" id="CHEBI:29105"/>
    </cofactor>
</comment>
<dbReference type="Gene3D" id="3.30.70.360">
    <property type="match status" value="1"/>
</dbReference>
<protein>
    <submittedName>
        <fullName evidence="7">M20/M25/M40 family metallo-hydrolase</fullName>
    </submittedName>
</protein>
<gene>
    <name evidence="7" type="ORF">GCM10022402_14980</name>
</gene>
<dbReference type="Gene3D" id="1.10.150.900">
    <property type="match status" value="1"/>
</dbReference>
<dbReference type="PROSITE" id="PS00758">
    <property type="entry name" value="ARGE_DAPE_CPG2_1"/>
    <property type="match status" value="1"/>
</dbReference>
<dbReference type="InterPro" id="IPR036264">
    <property type="entry name" value="Bact_exopeptidase_dim_dom"/>
</dbReference>
<dbReference type="RefSeq" id="WP_344968784.1">
    <property type="nucleotide sequence ID" value="NZ_BAABDD010000005.1"/>
</dbReference>
<keyword evidence="3" id="KW-0479">Metal-binding</keyword>
<evidence type="ECO:0000256" key="2">
    <source>
        <dbReference type="ARBA" id="ARBA00006247"/>
    </source>
</evidence>
<evidence type="ECO:0000256" key="4">
    <source>
        <dbReference type="ARBA" id="ARBA00022801"/>
    </source>
</evidence>
<dbReference type="Pfam" id="PF07687">
    <property type="entry name" value="M20_dimer"/>
    <property type="match status" value="1"/>
</dbReference>
<evidence type="ECO:0000313" key="8">
    <source>
        <dbReference type="Proteomes" id="UP001500908"/>
    </source>
</evidence>
<evidence type="ECO:0000256" key="1">
    <source>
        <dbReference type="ARBA" id="ARBA00001947"/>
    </source>
</evidence>
<dbReference type="PANTHER" id="PTHR43808">
    <property type="entry name" value="ACETYLORNITHINE DEACETYLASE"/>
    <property type="match status" value="1"/>
</dbReference>
<keyword evidence="5" id="KW-0862">Zinc</keyword>
<reference evidence="8" key="1">
    <citation type="journal article" date="2019" name="Int. J. Syst. Evol. Microbiol.">
        <title>The Global Catalogue of Microorganisms (GCM) 10K type strain sequencing project: providing services to taxonomists for standard genome sequencing and annotation.</title>
        <authorList>
            <consortium name="The Broad Institute Genomics Platform"/>
            <consortium name="The Broad Institute Genome Sequencing Center for Infectious Disease"/>
            <person name="Wu L."/>
            <person name="Ma J."/>
        </authorList>
    </citation>
    <scope>NUCLEOTIDE SEQUENCE [LARGE SCALE GENOMIC DNA]</scope>
    <source>
        <strain evidence="8">JCM 17137</strain>
    </source>
</reference>
<dbReference type="InterPro" id="IPR011650">
    <property type="entry name" value="Peptidase_M20_dimer"/>
</dbReference>
<comment type="caution">
    <text evidence="7">The sequence shown here is derived from an EMBL/GenBank/DDBJ whole genome shotgun (WGS) entry which is preliminary data.</text>
</comment>
<keyword evidence="4" id="KW-0378">Hydrolase</keyword>
<proteinExistence type="inferred from homology"/>
<dbReference type="InterPro" id="IPR002933">
    <property type="entry name" value="Peptidase_M20"/>
</dbReference>
<dbReference type="EMBL" id="BAABDD010000005">
    <property type="protein sequence ID" value="GAA3735805.1"/>
    <property type="molecule type" value="Genomic_DNA"/>
</dbReference>
<keyword evidence="8" id="KW-1185">Reference proteome</keyword>
<organism evidence="7 8">
    <name type="scientific">Salinactinospora qingdaonensis</name>
    <dbReference type="NCBI Taxonomy" id="702744"/>
    <lineage>
        <taxon>Bacteria</taxon>
        <taxon>Bacillati</taxon>
        <taxon>Actinomycetota</taxon>
        <taxon>Actinomycetes</taxon>
        <taxon>Streptosporangiales</taxon>
        <taxon>Nocardiopsidaceae</taxon>
        <taxon>Salinactinospora</taxon>
    </lineage>
</organism>
<sequence>MAETDDATAPRPASHGGAWERVDDEVVRFTRDLIRIDTSNRGGGDCWERPAAEYVAARLAEAGLEPAVLEAAPGRTNVVARVAGSDPSAPALLVHGHLDVVPAEPDEWRVAPFSGEVREGMVWGRGAIDMKNADAMVLALVRSWMRAGVRPTRDVVLAFTADEEDSAAYGADWLVREHADLFEGCSEAIGESGAHTFHTRSATGAPVRIYPVGAGERGTAWLRLSARGTAGHGSKVNDDNAVAALAATVARIGQHRWPVRLTPVTRAALAELGRAVGVAADPEAPGFDVERDLPELLERLGPAAELVRSTLCNSAAPTVLDAGGKINVIPATASAGIDGRVLPGTEAEFEATMDALTGTRVEWTYAHRSIPLAAPVDSPTFAAMRAALRAHDPGAHVVPVCLSGGTDAKQFAALGITGYGFSPLLLPESLDYGALFHGVDERVPIEALRFGVRVLDHFLRSVA</sequence>
<evidence type="ECO:0000256" key="5">
    <source>
        <dbReference type="ARBA" id="ARBA00022833"/>
    </source>
</evidence>
<name>A0ABP7FCR2_9ACTN</name>
<accession>A0ABP7FCR2</accession>
<dbReference type="SUPFAM" id="SSF55031">
    <property type="entry name" value="Bacterial exopeptidase dimerisation domain"/>
    <property type="match status" value="1"/>
</dbReference>
<dbReference type="Gene3D" id="3.40.630.10">
    <property type="entry name" value="Zn peptidases"/>
    <property type="match status" value="1"/>
</dbReference>
<feature type="domain" description="Peptidase M20 dimerisation" evidence="6">
    <location>
        <begin position="215"/>
        <end position="348"/>
    </location>
</feature>
<evidence type="ECO:0000259" key="6">
    <source>
        <dbReference type="Pfam" id="PF07687"/>
    </source>
</evidence>
<dbReference type="InterPro" id="IPR050072">
    <property type="entry name" value="Peptidase_M20A"/>
</dbReference>
<comment type="similarity">
    <text evidence="2">Belongs to the peptidase M20A family.</text>
</comment>
<dbReference type="Proteomes" id="UP001500908">
    <property type="component" value="Unassembled WGS sequence"/>
</dbReference>
<dbReference type="PANTHER" id="PTHR43808:SF8">
    <property type="entry name" value="PEPTIDASE M20 DIMERISATION DOMAIN-CONTAINING PROTEIN"/>
    <property type="match status" value="1"/>
</dbReference>
<evidence type="ECO:0000313" key="7">
    <source>
        <dbReference type="EMBL" id="GAA3735805.1"/>
    </source>
</evidence>
<dbReference type="PROSITE" id="PS00759">
    <property type="entry name" value="ARGE_DAPE_CPG2_2"/>
    <property type="match status" value="1"/>
</dbReference>
<dbReference type="NCBIfam" id="NF005913">
    <property type="entry name" value="PRK07906.1"/>
    <property type="match status" value="1"/>
</dbReference>
<dbReference type="InterPro" id="IPR001261">
    <property type="entry name" value="ArgE/DapE_CS"/>
</dbReference>
<evidence type="ECO:0000256" key="3">
    <source>
        <dbReference type="ARBA" id="ARBA00022723"/>
    </source>
</evidence>
<dbReference type="Pfam" id="PF01546">
    <property type="entry name" value="Peptidase_M20"/>
    <property type="match status" value="1"/>
</dbReference>
<dbReference type="SUPFAM" id="SSF53187">
    <property type="entry name" value="Zn-dependent exopeptidases"/>
    <property type="match status" value="1"/>
</dbReference>